<evidence type="ECO:0000259" key="1">
    <source>
        <dbReference type="Pfam" id="PF07727"/>
    </source>
</evidence>
<evidence type="ECO:0000313" key="3">
    <source>
        <dbReference type="Proteomes" id="UP000499080"/>
    </source>
</evidence>
<dbReference type="OrthoDB" id="1747567at2759"/>
<dbReference type="InterPro" id="IPR013103">
    <property type="entry name" value="RVT_2"/>
</dbReference>
<feature type="domain" description="Reverse transcriptase Ty1/copia-type" evidence="1">
    <location>
        <begin position="3"/>
        <end position="65"/>
    </location>
</feature>
<dbReference type="Pfam" id="PF07727">
    <property type="entry name" value="RVT_2"/>
    <property type="match status" value="1"/>
</dbReference>
<dbReference type="EMBL" id="BGPR01014099">
    <property type="protein sequence ID" value="GBN63737.1"/>
    <property type="molecule type" value="Genomic_DNA"/>
</dbReference>
<proteinExistence type="predicted"/>
<protein>
    <recommendedName>
        <fullName evidence="1">Reverse transcriptase Ty1/copia-type domain-containing protein</fullName>
    </recommendedName>
</protein>
<sequence>MLIRTAASEYLQFLQFDVKFALLYGKLQEEIFMKQPEGYGDESSRVCKFKKSLYGLKLAPRCWSKSGEFQVTVGSPDCFLGMTMKQMKNCSIFVEQLAYAKRILHRFHTDESNAVAFHAKNITRVKMTLMLVRMCPSTRYYLLNNHSVRNIGLQSKTGVVSKFANCAISWASQKQKSVVLSITEVEYVATCEGAKECIWLNRFFSEIASKNACVVS</sequence>
<evidence type="ECO:0000313" key="2">
    <source>
        <dbReference type="EMBL" id="GBN63737.1"/>
    </source>
</evidence>
<reference evidence="2 3" key="1">
    <citation type="journal article" date="2019" name="Sci. Rep.">
        <title>Orb-weaving spider Araneus ventricosus genome elucidates the spidroin gene catalogue.</title>
        <authorList>
            <person name="Kono N."/>
            <person name="Nakamura H."/>
            <person name="Ohtoshi R."/>
            <person name="Moran D.A.P."/>
            <person name="Shinohara A."/>
            <person name="Yoshida Y."/>
            <person name="Fujiwara M."/>
            <person name="Mori M."/>
            <person name="Tomita M."/>
            <person name="Arakawa K."/>
        </authorList>
    </citation>
    <scope>NUCLEOTIDE SEQUENCE [LARGE SCALE GENOMIC DNA]</scope>
</reference>
<accession>A0A4Y2QKC1</accession>
<dbReference type="CDD" id="cd09272">
    <property type="entry name" value="RNase_HI_RT_Ty1"/>
    <property type="match status" value="1"/>
</dbReference>
<name>A0A4Y2QKC1_ARAVE</name>
<keyword evidence="3" id="KW-1185">Reference proteome</keyword>
<organism evidence="2 3">
    <name type="scientific">Araneus ventricosus</name>
    <name type="common">Orbweaver spider</name>
    <name type="synonym">Epeira ventricosa</name>
    <dbReference type="NCBI Taxonomy" id="182803"/>
    <lineage>
        <taxon>Eukaryota</taxon>
        <taxon>Metazoa</taxon>
        <taxon>Ecdysozoa</taxon>
        <taxon>Arthropoda</taxon>
        <taxon>Chelicerata</taxon>
        <taxon>Arachnida</taxon>
        <taxon>Araneae</taxon>
        <taxon>Araneomorphae</taxon>
        <taxon>Entelegynae</taxon>
        <taxon>Araneoidea</taxon>
        <taxon>Araneidae</taxon>
        <taxon>Araneus</taxon>
    </lineage>
</organism>
<comment type="caution">
    <text evidence="2">The sequence shown here is derived from an EMBL/GenBank/DDBJ whole genome shotgun (WGS) entry which is preliminary data.</text>
</comment>
<dbReference type="Proteomes" id="UP000499080">
    <property type="component" value="Unassembled WGS sequence"/>
</dbReference>
<gene>
    <name evidence="2" type="ORF">AVEN_12989_1</name>
</gene>
<dbReference type="AlphaFoldDB" id="A0A4Y2QKC1"/>